<dbReference type="RefSeq" id="WP_210226669.1">
    <property type="nucleotide sequence ID" value="NZ_CP072800.1"/>
</dbReference>
<proteinExistence type="predicted"/>
<gene>
    <name evidence="1" type="ORF">J8380_16720</name>
</gene>
<dbReference type="EMBL" id="CP072800">
    <property type="protein sequence ID" value="QTR49842.1"/>
    <property type="molecule type" value="Genomic_DNA"/>
</dbReference>
<name>A0ABX7X363_9GAMM</name>
<accession>A0ABX7X363</accession>
<sequence length="474" mass="54380">MKPISLVITFLLSMLCFEISLASSGLNFQPLASLSSSQIEHRGTKGRVGLFDNYSYSLGPKRAFSFSQNSQLFALFQLYDEELASIRVWDTRTGELKYRTIISDFFDASGGGYLSLDFSNDDKALIVTGMIAGPYFTWEFTKNENTLKSCKGYMGGSAQEINEPYFTTLTADSEYSLCQFGVEGELVNYKSWMPEDWWGRNTQTLHNGKILTIYNYRLASEAQHQFKEKPPAGIMEWVDLWDLNYISTANRLISQLDRKNNEFFLIDVFNKKTIINQWDYANKKQLSQTAFDGMQVEKVYLTDHYLLLRNKNMFSLVRRTDTELKLMWSKNLSAIYEGLAQIFPPGSLYRDDHEHFDPYSITFSSDEKHIIFRNTAYQSSGKDKLFSPVVLVDVASGATQKYPPIMLDTSVIVDPQARYFFKDEYGCDTEKTKLYSLTEYSDSKEIEGEVMAISSDGNVLVTCHKKELLFFINN</sequence>
<evidence type="ECO:0000313" key="2">
    <source>
        <dbReference type="Proteomes" id="UP000672027"/>
    </source>
</evidence>
<dbReference type="Proteomes" id="UP000672027">
    <property type="component" value="Chromosome"/>
</dbReference>
<keyword evidence="2" id="KW-1185">Reference proteome</keyword>
<reference evidence="1 2" key="1">
    <citation type="submission" date="2021-04" db="EMBL/GenBank/DDBJ databases">
        <title>Genomics, taxonomy and metabolism of representatives of sulfur bacteria of the genus Thiothrix: Thiothrix fructosivorans QT, Thiothrix unzii A1T and three new species, Thiothrix subterranea sp. nov., Thiothrix litoralis sp. nov. and 'Candidatus Thiothrix anitrata' sp. nov.</title>
        <authorList>
            <person name="Ravin N.V."/>
            <person name="Smolyakov D."/>
            <person name="Rudenko T.S."/>
            <person name="Mardanov A.V."/>
            <person name="Beletsky A.V."/>
            <person name="Markov N.D."/>
            <person name="Fomenkov A.I."/>
            <person name="Roberts R.J."/>
            <person name="Karnachuk O.V."/>
            <person name="Novikov A."/>
            <person name="Grabovich M.Y."/>
        </authorList>
    </citation>
    <scope>NUCLEOTIDE SEQUENCE [LARGE SCALE GENOMIC DNA]</scope>
    <source>
        <strain evidence="1 2">A52</strain>
    </source>
</reference>
<protein>
    <submittedName>
        <fullName evidence="1">Uncharacterized protein</fullName>
    </submittedName>
</protein>
<organism evidence="1 2">
    <name type="scientific">Candidatus Thiothrix anitrata</name>
    <dbReference type="NCBI Taxonomy" id="2823902"/>
    <lineage>
        <taxon>Bacteria</taxon>
        <taxon>Pseudomonadati</taxon>
        <taxon>Pseudomonadota</taxon>
        <taxon>Gammaproteobacteria</taxon>
        <taxon>Thiotrichales</taxon>
        <taxon>Thiotrichaceae</taxon>
        <taxon>Thiothrix</taxon>
    </lineage>
</organism>
<dbReference type="SUPFAM" id="SSF82171">
    <property type="entry name" value="DPP6 N-terminal domain-like"/>
    <property type="match status" value="1"/>
</dbReference>
<evidence type="ECO:0000313" key="1">
    <source>
        <dbReference type="EMBL" id="QTR49842.1"/>
    </source>
</evidence>